<feature type="compositionally biased region" description="Basic and acidic residues" evidence="1">
    <location>
        <begin position="52"/>
        <end position="62"/>
    </location>
</feature>
<protein>
    <submittedName>
        <fullName evidence="2">Uncharacterized protein</fullName>
    </submittedName>
</protein>
<organism evidence="2 3">
    <name type="scientific">Thermasporomyces composti</name>
    <dbReference type="NCBI Taxonomy" id="696763"/>
    <lineage>
        <taxon>Bacteria</taxon>
        <taxon>Bacillati</taxon>
        <taxon>Actinomycetota</taxon>
        <taxon>Actinomycetes</taxon>
        <taxon>Propionibacteriales</taxon>
        <taxon>Nocardioidaceae</taxon>
        <taxon>Thermasporomyces</taxon>
    </lineage>
</organism>
<evidence type="ECO:0000313" key="3">
    <source>
        <dbReference type="Proteomes" id="UP000256485"/>
    </source>
</evidence>
<proteinExistence type="predicted"/>
<keyword evidence="3" id="KW-1185">Reference proteome</keyword>
<dbReference type="Proteomes" id="UP000256485">
    <property type="component" value="Unassembled WGS sequence"/>
</dbReference>
<name>A0A3D9V7J8_THECX</name>
<evidence type="ECO:0000313" key="2">
    <source>
        <dbReference type="EMBL" id="REF37768.1"/>
    </source>
</evidence>
<comment type="caution">
    <text evidence="2">The sequence shown here is derived from an EMBL/GenBank/DDBJ whole genome shotgun (WGS) entry which is preliminary data.</text>
</comment>
<reference evidence="2 3" key="1">
    <citation type="submission" date="2018-08" db="EMBL/GenBank/DDBJ databases">
        <title>Sequencing the genomes of 1000 actinobacteria strains.</title>
        <authorList>
            <person name="Klenk H.-P."/>
        </authorList>
    </citation>
    <scope>NUCLEOTIDE SEQUENCE [LARGE SCALE GENOMIC DNA]</scope>
    <source>
        <strain evidence="2 3">DSM 22891</strain>
    </source>
</reference>
<dbReference type="AlphaFoldDB" id="A0A3D9V7J8"/>
<sequence length="273" mass="29829">MGTSTRWSGPAGRNWSAHGRVGVALPIQRSTRRPDGAPRHEAPGERAAASDNRGRDARRTADTVEKAAECLARALSEELRHHPPDFIGFRTTARRCGHALVDVLTNLDRWSQGTTGLASPSDPEDRFVRWFIDEVVGDSGLLVDALARRAARRTAERLLEMSPAVRDAVASGDTSDVVLPDAVFCELYQLFFADLVEEFFRAVIFAKLVTVAPVLPLVDPADLVSRATTRVVARVVSPCAERKRNPSKPLTAIARDLADHIVERLLNPAEEAA</sequence>
<accession>A0A3D9V7J8</accession>
<feature type="compositionally biased region" description="Basic and acidic residues" evidence="1">
    <location>
        <begin position="32"/>
        <end position="44"/>
    </location>
</feature>
<evidence type="ECO:0000256" key="1">
    <source>
        <dbReference type="SAM" id="MobiDB-lite"/>
    </source>
</evidence>
<gene>
    <name evidence="2" type="ORF">DFJ64_3225</name>
</gene>
<feature type="region of interest" description="Disordered" evidence="1">
    <location>
        <begin position="1"/>
        <end position="62"/>
    </location>
</feature>
<dbReference type="EMBL" id="QTUC01000001">
    <property type="protein sequence ID" value="REF37768.1"/>
    <property type="molecule type" value="Genomic_DNA"/>
</dbReference>